<organism evidence="2 3">
    <name type="scientific">Psilocybe cyanescens</name>
    <dbReference type="NCBI Taxonomy" id="93625"/>
    <lineage>
        <taxon>Eukaryota</taxon>
        <taxon>Fungi</taxon>
        <taxon>Dikarya</taxon>
        <taxon>Basidiomycota</taxon>
        <taxon>Agaricomycotina</taxon>
        <taxon>Agaricomycetes</taxon>
        <taxon>Agaricomycetidae</taxon>
        <taxon>Agaricales</taxon>
        <taxon>Agaricineae</taxon>
        <taxon>Strophariaceae</taxon>
        <taxon>Psilocybe</taxon>
    </lineage>
</organism>
<evidence type="ECO:0000313" key="3">
    <source>
        <dbReference type="Proteomes" id="UP000283269"/>
    </source>
</evidence>
<protein>
    <recommendedName>
        <fullName evidence="4">F-box domain-containing protein</fullName>
    </recommendedName>
</protein>
<accession>A0A409XWI8</accession>
<gene>
    <name evidence="2" type="ORF">CVT25_011662</name>
</gene>
<dbReference type="InParanoid" id="A0A409XWI8"/>
<reference evidence="2 3" key="1">
    <citation type="journal article" date="2018" name="Evol. Lett.">
        <title>Horizontal gene cluster transfer increased hallucinogenic mushroom diversity.</title>
        <authorList>
            <person name="Reynolds H.T."/>
            <person name="Vijayakumar V."/>
            <person name="Gluck-Thaler E."/>
            <person name="Korotkin H.B."/>
            <person name="Matheny P.B."/>
            <person name="Slot J.C."/>
        </authorList>
    </citation>
    <scope>NUCLEOTIDE SEQUENCE [LARGE SCALE GENOMIC DNA]</scope>
    <source>
        <strain evidence="2 3">2631</strain>
    </source>
</reference>
<evidence type="ECO:0008006" key="4">
    <source>
        <dbReference type="Google" id="ProtNLM"/>
    </source>
</evidence>
<proteinExistence type="predicted"/>
<keyword evidence="3" id="KW-1185">Reference proteome</keyword>
<evidence type="ECO:0000256" key="1">
    <source>
        <dbReference type="SAM" id="MobiDB-lite"/>
    </source>
</evidence>
<evidence type="ECO:0000313" key="2">
    <source>
        <dbReference type="EMBL" id="PPQ95119.1"/>
    </source>
</evidence>
<sequence length="520" mass="59117">MESNYPNKHPAIFKLNEDLLFTIFYENASLNNHVGTMNTDWTYSENSANDGFTSRVVNTLRFTSQVCQVWRRLVINSPSLWGKAVDLDLLAVGKPEWGKEVVRRTGNALLDVRGTIRYGTIRGARNTGPLLELILQQHWARVRTFYINIYGVDNIDPNAWQAIYQPAKYLELFHLSTEYRAGSTITDGLLFAGDAPVLQNFRASHDLFSPDCSWLRQLRYLTFDMAELEGQFWFSLLQFLVILPELSLLEGLSMDGGDMSLWPSELQPGSDALTDFTLPRLRFISFHGGVNACTALLRYLTPGVGSSLKLSLTSQETDNINELLEPLQRYSNNFFKNHNATSLYVSYADDGVDIRHSRDSFIFPPWNATYYRGFEDFEIGIETTSSTSVDVMYTVLRSMLSSSLHSIKYLHLTDRSWEGCPLDPAHPYFIDFLFKFSGVETLYTNQDTLSALSEINSSDSGQIFPKLRELTVWVEDPMDSYSVNVFFERRAKEGAPLESAQIEYEDTGDGNESNELLDND</sequence>
<dbReference type="EMBL" id="NHYD01000088">
    <property type="protein sequence ID" value="PPQ95119.1"/>
    <property type="molecule type" value="Genomic_DNA"/>
</dbReference>
<dbReference type="Proteomes" id="UP000283269">
    <property type="component" value="Unassembled WGS sequence"/>
</dbReference>
<name>A0A409XWI8_PSICY</name>
<dbReference type="OrthoDB" id="2977877at2759"/>
<feature type="region of interest" description="Disordered" evidence="1">
    <location>
        <begin position="497"/>
        <end position="520"/>
    </location>
</feature>
<dbReference type="AlphaFoldDB" id="A0A409XWI8"/>
<comment type="caution">
    <text evidence="2">The sequence shown here is derived from an EMBL/GenBank/DDBJ whole genome shotgun (WGS) entry which is preliminary data.</text>
</comment>